<evidence type="ECO:0000256" key="1">
    <source>
        <dbReference type="SAM" id="MobiDB-lite"/>
    </source>
</evidence>
<keyword evidence="2" id="KW-0732">Signal</keyword>
<evidence type="ECO:0000256" key="2">
    <source>
        <dbReference type="SAM" id="SignalP"/>
    </source>
</evidence>
<dbReference type="EMBL" id="JAQIZZ010000002">
    <property type="protein sequence ID" value="KAJ5553607.1"/>
    <property type="molecule type" value="Genomic_DNA"/>
</dbReference>
<name>A0AAD6D4N9_9EURO</name>
<keyword evidence="4" id="KW-1185">Reference proteome</keyword>
<evidence type="ECO:0000313" key="4">
    <source>
        <dbReference type="Proteomes" id="UP001220324"/>
    </source>
</evidence>
<accession>A0AAD6D4N9</accession>
<dbReference type="AlphaFoldDB" id="A0AAD6D4N9"/>
<comment type="caution">
    <text evidence="3">The sequence shown here is derived from an EMBL/GenBank/DDBJ whole genome shotgun (WGS) entry which is preliminary data.</text>
</comment>
<feature type="compositionally biased region" description="Basic and acidic residues" evidence="1">
    <location>
        <begin position="207"/>
        <end position="224"/>
    </location>
</feature>
<feature type="region of interest" description="Disordered" evidence="1">
    <location>
        <begin position="183"/>
        <end position="224"/>
    </location>
</feature>
<sequence length="290" mass="32071">MHSTLTTLILLSTPIHAATTARIWTHFYPSCPGEPFVDLSTYENYEETVPTTKISAGICTQVGVPSYEHNLVSAISIDAELLSNVKGHNFPPEDGPSCNITIHEVPECIDEPLLNKELHNGVEVSECHERNFAAYSDVWVQLVCEGEQNENDHHMMQEQQEQTASESLADQQQDIPRIGQTTSIQQSGDVQTPGSNANSWHLAQTESSEREPEQESRVNNVGHEESDAIVHRIMEELKSKAQGMNLVSGKTNATRHLNGTLLSNGTAPANGTIVSRRKLSILRNRATHLY</sequence>
<feature type="compositionally biased region" description="Polar residues" evidence="1">
    <location>
        <begin position="183"/>
        <end position="205"/>
    </location>
</feature>
<feature type="signal peptide" evidence="2">
    <location>
        <begin position="1"/>
        <end position="17"/>
    </location>
</feature>
<reference evidence="3 4" key="1">
    <citation type="journal article" date="2023" name="IMA Fungus">
        <title>Comparative genomic study of the Penicillium genus elucidates a diverse pangenome and 15 lateral gene transfer events.</title>
        <authorList>
            <person name="Petersen C."/>
            <person name="Sorensen T."/>
            <person name="Nielsen M.R."/>
            <person name="Sondergaard T.E."/>
            <person name="Sorensen J.L."/>
            <person name="Fitzpatrick D.A."/>
            <person name="Frisvad J.C."/>
            <person name="Nielsen K.L."/>
        </authorList>
    </citation>
    <scope>NUCLEOTIDE SEQUENCE [LARGE SCALE GENOMIC DNA]</scope>
    <source>
        <strain evidence="3 4">IBT 35679</strain>
    </source>
</reference>
<organism evidence="3 4">
    <name type="scientific">Penicillium frequentans</name>
    <dbReference type="NCBI Taxonomy" id="3151616"/>
    <lineage>
        <taxon>Eukaryota</taxon>
        <taxon>Fungi</taxon>
        <taxon>Dikarya</taxon>
        <taxon>Ascomycota</taxon>
        <taxon>Pezizomycotina</taxon>
        <taxon>Eurotiomycetes</taxon>
        <taxon>Eurotiomycetidae</taxon>
        <taxon>Eurotiales</taxon>
        <taxon>Aspergillaceae</taxon>
        <taxon>Penicillium</taxon>
    </lineage>
</organism>
<proteinExistence type="predicted"/>
<gene>
    <name evidence="3" type="ORF">N7494_002985</name>
</gene>
<evidence type="ECO:0000313" key="3">
    <source>
        <dbReference type="EMBL" id="KAJ5553607.1"/>
    </source>
</evidence>
<protein>
    <submittedName>
        <fullName evidence="3">Uncharacterized protein</fullName>
    </submittedName>
</protein>
<feature type="chain" id="PRO_5041906061" evidence="2">
    <location>
        <begin position="18"/>
        <end position="290"/>
    </location>
</feature>
<dbReference type="Proteomes" id="UP001220324">
    <property type="component" value="Unassembled WGS sequence"/>
</dbReference>